<sequence>MEQFNKVMVGLDLSEMDDALISNLKYLAPLLGIEKVYFVHVARDLNLPEEVSKTYPDLMAPVDELITKEIAHEIKAADYPKELEYEIQVKEGNAQERIIRWSKIKNIDLLVMGRKKSLEGSGSLVKNLAQKYPNPVLLIPEGFSFKPFEQILVPIDFSEYSIMTLKCALMLSQKTGAKITCCHLYGVPAGYTKTGKSFKEFSEIMLHNAKKEYKGFLSKNQFPDFECEFILKEKKDEADNIIKFAKSIQTDLLIIGSRGRTQSAAILLGSVAEKLINNAYEIPILMLKKKGESMTFFEALFQL</sequence>
<proteinExistence type="inferred from homology"/>
<evidence type="ECO:0000256" key="1">
    <source>
        <dbReference type="ARBA" id="ARBA00008791"/>
    </source>
</evidence>
<dbReference type="RefSeq" id="WP_377062308.1">
    <property type="nucleotide sequence ID" value="NZ_JBHSJJ010000003.1"/>
</dbReference>
<dbReference type="PRINTS" id="PR01438">
    <property type="entry name" value="UNVRSLSTRESS"/>
</dbReference>
<dbReference type="PANTHER" id="PTHR46268">
    <property type="entry name" value="STRESS RESPONSE PROTEIN NHAX"/>
    <property type="match status" value="1"/>
</dbReference>
<feature type="domain" description="UspA" evidence="2">
    <location>
        <begin position="4"/>
        <end position="140"/>
    </location>
</feature>
<accession>A0ABV9SY37</accession>
<keyword evidence="4" id="KW-1185">Reference proteome</keyword>
<dbReference type="PANTHER" id="PTHR46268:SF6">
    <property type="entry name" value="UNIVERSAL STRESS PROTEIN UP12"/>
    <property type="match status" value="1"/>
</dbReference>
<reference evidence="4" key="1">
    <citation type="journal article" date="2019" name="Int. J. Syst. Evol. Microbiol.">
        <title>The Global Catalogue of Microorganisms (GCM) 10K type strain sequencing project: providing services to taxonomists for standard genome sequencing and annotation.</title>
        <authorList>
            <consortium name="The Broad Institute Genomics Platform"/>
            <consortium name="The Broad Institute Genome Sequencing Center for Infectious Disease"/>
            <person name="Wu L."/>
            <person name="Ma J."/>
        </authorList>
    </citation>
    <scope>NUCLEOTIDE SEQUENCE [LARGE SCALE GENOMIC DNA]</scope>
    <source>
        <strain evidence="4">CGMCC 4.7466</strain>
    </source>
</reference>
<gene>
    <name evidence="3" type="ORF">ACFPFU_05435</name>
</gene>
<name>A0ABV9SY37_9BACT</name>
<dbReference type="InterPro" id="IPR014729">
    <property type="entry name" value="Rossmann-like_a/b/a_fold"/>
</dbReference>
<dbReference type="Proteomes" id="UP001595818">
    <property type="component" value="Unassembled WGS sequence"/>
</dbReference>
<organism evidence="3 4">
    <name type="scientific">Negadavirga shengliensis</name>
    <dbReference type="NCBI Taxonomy" id="1389218"/>
    <lineage>
        <taxon>Bacteria</taxon>
        <taxon>Pseudomonadati</taxon>
        <taxon>Bacteroidota</taxon>
        <taxon>Cytophagia</taxon>
        <taxon>Cytophagales</taxon>
        <taxon>Cyclobacteriaceae</taxon>
        <taxon>Negadavirga</taxon>
    </lineage>
</organism>
<dbReference type="InterPro" id="IPR006015">
    <property type="entry name" value="Universal_stress_UspA"/>
</dbReference>
<feature type="domain" description="UspA" evidence="2">
    <location>
        <begin position="148"/>
        <end position="279"/>
    </location>
</feature>
<dbReference type="EMBL" id="JBHSJJ010000003">
    <property type="protein sequence ID" value="MFC4871119.1"/>
    <property type="molecule type" value="Genomic_DNA"/>
</dbReference>
<dbReference type="Pfam" id="PF00582">
    <property type="entry name" value="Usp"/>
    <property type="match status" value="2"/>
</dbReference>
<dbReference type="InterPro" id="IPR006016">
    <property type="entry name" value="UspA"/>
</dbReference>
<evidence type="ECO:0000259" key="2">
    <source>
        <dbReference type="Pfam" id="PF00582"/>
    </source>
</evidence>
<evidence type="ECO:0000313" key="4">
    <source>
        <dbReference type="Proteomes" id="UP001595818"/>
    </source>
</evidence>
<comment type="caution">
    <text evidence="3">The sequence shown here is derived from an EMBL/GenBank/DDBJ whole genome shotgun (WGS) entry which is preliminary data.</text>
</comment>
<comment type="similarity">
    <text evidence="1">Belongs to the universal stress protein A family.</text>
</comment>
<dbReference type="Gene3D" id="3.40.50.620">
    <property type="entry name" value="HUPs"/>
    <property type="match status" value="2"/>
</dbReference>
<dbReference type="CDD" id="cd00293">
    <property type="entry name" value="USP-like"/>
    <property type="match status" value="2"/>
</dbReference>
<protein>
    <submittedName>
        <fullName evidence="3">Universal stress protein</fullName>
    </submittedName>
</protein>
<dbReference type="SUPFAM" id="SSF52402">
    <property type="entry name" value="Adenine nucleotide alpha hydrolases-like"/>
    <property type="match status" value="2"/>
</dbReference>
<evidence type="ECO:0000313" key="3">
    <source>
        <dbReference type="EMBL" id="MFC4871119.1"/>
    </source>
</evidence>